<feature type="region of interest" description="Disordered" evidence="1">
    <location>
        <begin position="190"/>
        <end position="219"/>
    </location>
</feature>
<sequence length="316" mass="35019">MQSMFAGLDRDGVTRFVGDVPRGAACGCFCAACGSPLVARRGDLREWHFAHEARQERPECLAGSINLLRRVAIAWLQALPVLDLPTYRQSVTSSPPLPRLVEVVAWDGQARRITGWHADAARHEAVGRIDYWVPAPSPGQLVHAEDAQRHVQVAGGFEWIFQPDLHGRVAGARRELDARAARLQRGQQFLRGHSLRHGGPGPESATSSPMPAAETPSPWDGWRKPNSAFIYYGTKVGDGWVHVRHRDERAVLIPWPEAWEGWDEFFPLSLAHVDASLGGVVLDHEGHALVLVRRHFSGRTYSSRTFADILAARPAR</sequence>
<protein>
    <recommendedName>
        <fullName evidence="4">Competence protein CoiA-like family protein</fullName>
    </recommendedName>
</protein>
<dbReference type="AlphaFoldDB" id="A0A2W5QSI7"/>
<evidence type="ECO:0000313" key="2">
    <source>
        <dbReference type="EMBL" id="PZQ77865.1"/>
    </source>
</evidence>
<dbReference type="Proteomes" id="UP000249135">
    <property type="component" value="Unassembled WGS sequence"/>
</dbReference>
<reference evidence="2 3" key="1">
    <citation type="submission" date="2017-08" db="EMBL/GenBank/DDBJ databases">
        <title>Infants hospitalized years apart are colonized by the same room-sourced microbial strains.</title>
        <authorList>
            <person name="Brooks B."/>
            <person name="Olm M.R."/>
            <person name="Firek B.A."/>
            <person name="Baker R."/>
            <person name="Thomas B.C."/>
            <person name="Morowitz M.J."/>
            <person name="Banfield J.F."/>
        </authorList>
    </citation>
    <scope>NUCLEOTIDE SEQUENCE [LARGE SCALE GENOMIC DNA]</scope>
    <source>
        <strain evidence="2">S2_005_003_R2_41</strain>
    </source>
</reference>
<dbReference type="EMBL" id="QFPP01000008">
    <property type="protein sequence ID" value="PZQ77865.1"/>
    <property type="molecule type" value="Genomic_DNA"/>
</dbReference>
<organism evidence="2 3">
    <name type="scientific">Variovorax paradoxus</name>
    <dbReference type="NCBI Taxonomy" id="34073"/>
    <lineage>
        <taxon>Bacteria</taxon>
        <taxon>Pseudomonadati</taxon>
        <taxon>Pseudomonadota</taxon>
        <taxon>Betaproteobacteria</taxon>
        <taxon>Burkholderiales</taxon>
        <taxon>Comamonadaceae</taxon>
        <taxon>Variovorax</taxon>
    </lineage>
</organism>
<evidence type="ECO:0008006" key="4">
    <source>
        <dbReference type="Google" id="ProtNLM"/>
    </source>
</evidence>
<comment type="caution">
    <text evidence="2">The sequence shown here is derived from an EMBL/GenBank/DDBJ whole genome shotgun (WGS) entry which is preliminary data.</text>
</comment>
<gene>
    <name evidence="2" type="ORF">DI563_02170</name>
</gene>
<evidence type="ECO:0000313" key="3">
    <source>
        <dbReference type="Proteomes" id="UP000249135"/>
    </source>
</evidence>
<evidence type="ECO:0000256" key="1">
    <source>
        <dbReference type="SAM" id="MobiDB-lite"/>
    </source>
</evidence>
<proteinExistence type="predicted"/>
<accession>A0A2W5QSI7</accession>
<name>A0A2W5QSI7_VARPD</name>